<dbReference type="RefSeq" id="WP_058963657.1">
    <property type="nucleotide sequence ID" value="NZ_CABKVM010000015.1"/>
</dbReference>
<reference evidence="2 3" key="1">
    <citation type="submission" date="2019-03" db="EMBL/GenBank/DDBJ databases">
        <title>Genomic Encyclopedia of Type Strains, Phase IV (KMG-IV): sequencing the most valuable type-strain genomes for metagenomic binning, comparative biology and taxonomic classification.</title>
        <authorList>
            <person name="Goeker M."/>
        </authorList>
    </citation>
    <scope>NUCLEOTIDE SEQUENCE [LARGE SCALE GENOMIC DNA]</scope>
    <source>
        <strain evidence="2 3">DSM 100451</strain>
    </source>
</reference>
<dbReference type="InterPro" id="IPR016181">
    <property type="entry name" value="Acyl_CoA_acyltransferase"/>
</dbReference>
<dbReference type="Pfam" id="PF13302">
    <property type="entry name" value="Acetyltransf_3"/>
    <property type="match status" value="1"/>
</dbReference>
<dbReference type="InterPro" id="IPR000182">
    <property type="entry name" value="GNAT_dom"/>
</dbReference>
<name>A0A4R1QX83_9FIRM</name>
<proteinExistence type="predicted"/>
<dbReference type="STRING" id="1650663.GCA_001486665_01180"/>
<sequence length="194" mass="22115">MRHLGTQILTTERLLLRPLTAADAIAMFENWASDPQVTRFLRWEPHKDWLETAQLLAGWEALYQNPDYYQWGVCLRGSDAPFGSISVMEGEEQTPALWRTPGLDHSAGVWEAGYCYGRAFWGKGYATEALCAVRNFWFRQVGGQWMACCHAAENPASGRVMEKAGWVWDHDSLYHKFDGTPVACRCYVNQTPDF</sequence>
<dbReference type="Gene3D" id="3.40.630.30">
    <property type="match status" value="1"/>
</dbReference>
<keyword evidence="2" id="KW-0808">Transferase</keyword>
<dbReference type="AlphaFoldDB" id="A0A4R1QX83"/>
<dbReference type="OrthoDB" id="9785602at2"/>
<comment type="caution">
    <text evidence="2">The sequence shown here is derived from an EMBL/GenBank/DDBJ whole genome shotgun (WGS) entry which is preliminary data.</text>
</comment>
<dbReference type="SUPFAM" id="SSF55729">
    <property type="entry name" value="Acyl-CoA N-acyltransferases (Nat)"/>
    <property type="match status" value="1"/>
</dbReference>
<organism evidence="2 3">
    <name type="scientific">Allofournierella massiliensis</name>
    <dbReference type="NCBI Taxonomy" id="1650663"/>
    <lineage>
        <taxon>Bacteria</taxon>
        <taxon>Bacillati</taxon>
        <taxon>Bacillota</taxon>
        <taxon>Clostridia</taxon>
        <taxon>Eubacteriales</taxon>
        <taxon>Oscillospiraceae</taxon>
        <taxon>Allofournierella</taxon>
    </lineage>
</organism>
<dbReference type="Proteomes" id="UP000295184">
    <property type="component" value="Unassembled WGS sequence"/>
</dbReference>
<feature type="domain" description="N-acetyltransferase" evidence="1">
    <location>
        <begin position="13"/>
        <end position="166"/>
    </location>
</feature>
<dbReference type="PANTHER" id="PTHR43792:SF1">
    <property type="entry name" value="N-ACETYLTRANSFERASE DOMAIN-CONTAINING PROTEIN"/>
    <property type="match status" value="1"/>
</dbReference>
<dbReference type="PANTHER" id="PTHR43792">
    <property type="entry name" value="GNAT FAMILY, PUTATIVE (AFU_ORTHOLOGUE AFUA_3G00765)-RELATED-RELATED"/>
    <property type="match status" value="1"/>
</dbReference>
<evidence type="ECO:0000259" key="1">
    <source>
        <dbReference type="Pfam" id="PF13302"/>
    </source>
</evidence>
<evidence type="ECO:0000313" key="3">
    <source>
        <dbReference type="Proteomes" id="UP000295184"/>
    </source>
</evidence>
<protein>
    <submittedName>
        <fullName evidence="2">Ribosomal-protein-alanine N-acetyltransferase</fullName>
    </submittedName>
</protein>
<dbReference type="GO" id="GO:0016747">
    <property type="term" value="F:acyltransferase activity, transferring groups other than amino-acyl groups"/>
    <property type="evidence" value="ECO:0007669"/>
    <property type="project" value="InterPro"/>
</dbReference>
<dbReference type="EMBL" id="SLUM01000009">
    <property type="protein sequence ID" value="TCL57835.1"/>
    <property type="molecule type" value="Genomic_DNA"/>
</dbReference>
<gene>
    <name evidence="2" type="ORF">EDD77_109110</name>
</gene>
<evidence type="ECO:0000313" key="2">
    <source>
        <dbReference type="EMBL" id="TCL57835.1"/>
    </source>
</evidence>
<dbReference type="InterPro" id="IPR051531">
    <property type="entry name" value="N-acetyltransferase"/>
</dbReference>
<accession>A0A4R1QX83</accession>